<proteinExistence type="predicted"/>
<reference evidence="3 4" key="1">
    <citation type="submission" date="2021-01" db="EMBL/GenBank/DDBJ databases">
        <title>Streptomyces acididurans sp. nov., isolated from a peat swamp forest soil.</title>
        <authorList>
            <person name="Chantavorakit T."/>
            <person name="Duangmal K."/>
        </authorList>
    </citation>
    <scope>NUCLEOTIDE SEQUENCE [LARGE SCALE GENOMIC DNA]</scope>
    <source>
        <strain evidence="3 4">KK5PA1</strain>
    </source>
</reference>
<evidence type="ECO:0000256" key="1">
    <source>
        <dbReference type="ARBA" id="ARBA00022603"/>
    </source>
</evidence>
<comment type="caution">
    <text evidence="3">The sequence shown here is derived from an EMBL/GenBank/DDBJ whole genome shotgun (WGS) entry which is preliminary data.</text>
</comment>
<accession>A0ABS2TPD8</accession>
<dbReference type="InterPro" id="IPR029063">
    <property type="entry name" value="SAM-dependent_MTases_sf"/>
</dbReference>
<evidence type="ECO:0000313" key="4">
    <source>
        <dbReference type="Proteomes" id="UP000749040"/>
    </source>
</evidence>
<evidence type="ECO:0000256" key="2">
    <source>
        <dbReference type="ARBA" id="ARBA00022679"/>
    </source>
</evidence>
<sequence>MREHYRPRVTPASYWYVRPAAEGSPPAIPWSARFGASPTVGRVDTSYVPWRAAMERALYGPDGFFLRQAPAAHFRTSVHASPLFARAVAELLLRVDEALGHPDPLEFVDLGAGRGELCLGVLAALPPGPEQRVRVHAVERAPRPPDLAPRVTWADRPPEGVRGLLFANEWLDNVPLDVTETDDAGTPRYVLVRPDGEERLGDPVSGADADWLRRWWPSGEPGTRAEIGAPREAAWAAATGCLNEGLAVAADYGHTRADRPPYGTLTGYRDGRQVPPVPDGTRDLTAHVAMDTLPGTRTTQRDALHALGIAGSRPPLSLASSDPAGYVRALAEAGEAAELTDPRGLGAFTWLATPVGAACGHLLP</sequence>
<dbReference type="SUPFAM" id="SSF53335">
    <property type="entry name" value="S-adenosyl-L-methionine-dependent methyltransferases"/>
    <property type="match status" value="1"/>
</dbReference>
<dbReference type="GO" id="GO:0008168">
    <property type="term" value="F:methyltransferase activity"/>
    <property type="evidence" value="ECO:0007669"/>
    <property type="project" value="UniProtKB-KW"/>
</dbReference>
<organism evidence="3 4">
    <name type="scientific">Actinacidiphila acididurans</name>
    <dbReference type="NCBI Taxonomy" id="2784346"/>
    <lineage>
        <taxon>Bacteria</taxon>
        <taxon>Bacillati</taxon>
        <taxon>Actinomycetota</taxon>
        <taxon>Actinomycetes</taxon>
        <taxon>Kitasatosporales</taxon>
        <taxon>Streptomycetaceae</taxon>
        <taxon>Actinacidiphila</taxon>
    </lineage>
</organism>
<protein>
    <submittedName>
        <fullName evidence="3">SAM-dependent methyltransferase</fullName>
    </submittedName>
</protein>
<dbReference type="Pfam" id="PF02636">
    <property type="entry name" value="Methyltransf_28"/>
    <property type="match status" value="1"/>
</dbReference>
<keyword evidence="2" id="KW-0808">Transferase</keyword>
<dbReference type="PANTHER" id="PTHR12049">
    <property type="entry name" value="PROTEIN ARGININE METHYLTRANSFERASE NDUFAF7, MITOCHONDRIAL"/>
    <property type="match status" value="1"/>
</dbReference>
<dbReference type="PANTHER" id="PTHR12049:SF7">
    <property type="entry name" value="PROTEIN ARGININE METHYLTRANSFERASE NDUFAF7, MITOCHONDRIAL"/>
    <property type="match status" value="1"/>
</dbReference>
<name>A0ABS2TPD8_9ACTN</name>
<dbReference type="InterPro" id="IPR038375">
    <property type="entry name" value="NDUFAF7_sf"/>
</dbReference>
<gene>
    <name evidence="3" type="ORF">ITX44_11735</name>
</gene>
<dbReference type="InterPro" id="IPR003788">
    <property type="entry name" value="NDUFAF7"/>
</dbReference>
<evidence type="ECO:0000313" key="3">
    <source>
        <dbReference type="EMBL" id="MBM9505203.1"/>
    </source>
</evidence>
<dbReference type="GO" id="GO:0032259">
    <property type="term" value="P:methylation"/>
    <property type="evidence" value="ECO:0007669"/>
    <property type="project" value="UniProtKB-KW"/>
</dbReference>
<keyword evidence="1 3" id="KW-0489">Methyltransferase</keyword>
<keyword evidence="4" id="KW-1185">Reference proteome</keyword>
<dbReference type="EMBL" id="JADKYB010000005">
    <property type="protein sequence ID" value="MBM9505203.1"/>
    <property type="molecule type" value="Genomic_DNA"/>
</dbReference>
<dbReference type="Gene3D" id="3.40.50.12710">
    <property type="match status" value="1"/>
</dbReference>
<dbReference type="Proteomes" id="UP000749040">
    <property type="component" value="Unassembled WGS sequence"/>
</dbReference>